<organism evidence="2 3">
    <name type="scientific">Flavobacterium fluviale</name>
    <dbReference type="NCBI Taxonomy" id="2249356"/>
    <lineage>
        <taxon>Bacteria</taxon>
        <taxon>Pseudomonadati</taxon>
        <taxon>Bacteroidota</taxon>
        <taxon>Flavobacteriia</taxon>
        <taxon>Flavobacteriales</taxon>
        <taxon>Flavobacteriaceae</taxon>
        <taxon>Flavobacterium</taxon>
    </lineage>
</organism>
<dbReference type="Gene3D" id="3.40.50.10140">
    <property type="entry name" value="Toll/interleukin-1 receptor homology (TIR) domain"/>
    <property type="match status" value="1"/>
</dbReference>
<evidence type="ECO:0000259" key="1">
    <source>
        <dbReference type="SMART" id="SM00382"/>
    </source>
</evidence>
<name>A0A344LYN8_9FLAO</name>
<dbReference type="OrthoDB" id="583767at2"/>
<dbReference type="InterPro" id="IPR027417">
    <property type="entry name" value="P-loop_NTPase"/>
</dbReference>
<accession>A0A344LYN8</accession>
<dbReference type="InterPro" id="IPR000157">
    <property type="entry name" value="TIR_dom"/>
</dbReference>
<dbReference type="SUPFAM" id="SSF52200">
    <property type="entry name" value="Toll/Interleukin receptor TIR domain"/>
    <property type="match status" value="1"/>
</dbReference>
<dbReference type="GO" id="GO:0007165">
    <property type="term" value="P:signal transduction"/>
    <property type="evidence" value="ECO:0007669"/>
    <property type="project" value="InterPro"/>
</dbReference>
<proteinExistence type="predicted"/>
<dbReference type="KEGG" id="ffl:HYN86_10745"/>
<dbReference type="SMART" id="SM00382">
    <property type="entry name" value="AAA"/>
    <property type="match status" value="1"/>
</dbReference>
<dbReference type="EMBL" id="CP030261">
    <property type="protein sequence ID" value="AXB59030.1"/>
    <property type="molecule type" value="Genomic_DNA"/>
</dbReference>
<dbReference type="Proteomes" id="UP000251561">
    <property type="component" value="Chromosome"/>
</dbReference>
<keyword evidence="3" id="KW-1185">Reference proteome</keyword>
<dbReference type="InterPro" id="IPR003593">
    <property type="entry name" value="AAA+_ATPase"/>
</dbReference>
<sequence>MKIFLEDVFKTSGTPTYTFVKPVEYTKLLVSLRTKGRGLIIEGPSGIGKTTSINKAIEEMGINTQITSLSARKKEDIDLIQLLPEFSDFGIVIVDDFHVLPNETKKALSDYMKTLADEDSISSKLILIGINKAGDSLVSFSPDLNNRIDTIRFEANPSEKIEEMLSLGEKALNITINIKSEIVNESKGSFHIAQLLAKETCINCEIIDNHSHKLETDTSIETIKAKVNQELGRLFYPKARIFAIGSKLRKEGRAPYLHLLNWLSYSSDWSIQIDELLNQNPNMKLSINQVVEKGFLKKLIEDNPLLQDVIHFDDQSNVLTIEDPKFLFYIRNILWNKFAEQIGFVGIEFTKPYDFALSFAGENRTLAERINSKLLEREISVFYDENEQHRILASNIEDYLAPIYNSEANFVVVILSKDYPKKIWTKFESEQFKQRFGENTIIPIWFSDIDTNLFDESRKYGGLTFHIDKDFEKESERIVSILSKKLEDKRKERQ</sequence>
<feature type="domain" description="AAA+ ATPase" evidence="1">
    <location>
        <begin position="35"/>
        <end position="158"/>
    </location>
</feature>
<evidence type="ECO:0000313" key="2">
    <source>
        <dbReference type="EMBL" id="AXB59030.1"/>
    </source>
</evidence>
<dbReference type="Gene3D" id="3.40.50.300">
    <property type="entry name" value="P-loop containing nucleotide triphosphate hydrolases"/>
    <property type="match status" value="1"/>
</dbReference>
<reference evidence="2 3" key="1">
    <citation type="submission" date="2018-06" db="EMBL/GenBank/DDBJ databases">
        <title>Genome sequencing of Flavobacterium.</title>
        <authorList>
            <person name="Baek M.-G."/>
            <person name="Yi H."/>
        </authorList>
    </citation>
    <scope>NUCLEOTIDE SEQUENCE [LARGE SCALE GENOMIC DNA]</scope>
    <source>
        <strain evidence="2 3">HYN0086</strain>
    </source>
</reference>
<dbReference type="CDD" id="cd00009">
    <property type="entry name" value="AAA"/>
    <property type="match status" value="1"/>
</dbReference>
<gene>
    <name evidence="2" type="ORF">HYN86_10745</name>
</gene>
<dbReference type="InterPro" id="IPR035897">
    <property type="entry name" value="Toll_tir_struct_dom_sf"/>
</dbReference>
<protein>
    <submittedName>
        <fullName evidence="2">ATPase</fullName>
    </submittedName>
</protein>
<dbReference type="Pfam" id="PF13676">
    <property type="entry name" value="TIR_2"/>
    <property type="match status" value="1"/>
</dbReference>
<dbReference type="AlphaFoldDB" id="A0A344LYN8"/>
<evidence type="ECO:0000313" key="3">
    <source>
        <dbReference type="Proteomes" id="UP000251561"/>
    </source>
</evidence>
<dbReference type="SUPFAM" id="SSF52540">
    <property type="entry name" value="P-loop containing nucleoside triphosphate hydrolases"/>
    <property type="match status" value="1"/>
</dbReference>